<sequence>MIMTWAPRFKAVRMVGKAAISRLSLVISPSEIGTLKSSLMRTRFPAKSSFDISNITILPLD</sequence>
<accession>A0A2C8F7U8</accession>
<evidence type="ECO:0000313" key="1">
    <source>
        <dbReference type="EMBL" id="SOB58483.1"/>
    </source>
</evidence>
<keyword evidence="2" id="KW-1185">Reference proteome</keyword>
<proteinExistence type="predicted"/>
<gene>
    <name evidence="1" type="ORF">DPRO_1585</name>
</gene>
<organism evidence="1 2">
    <name type="scientific">Pseudodesulfovibrio profundus</name>
    <dbReference type="NCBI Taxonomy" id="57320"/>
    <lineage>
        <taxon>Bacteria</taxon>
        <taxon>Pseudomonadati</taxon>
        <taxon>Thermodesulfobacteriota</taxon>
        <taxon>Desulfovibrionia</taxon>
        <taxon>Desulfovibrionales</taxon>
        <taxon>Desulfovibrionaceae</taxon>
    </lineage>
</organism>
<name>A0A2C8F7U8_9BACT</name>
<dbReference type="AlphaFoldDB" id="A0A2C8F7U8"/>
<reference evidence="2" key="1">
    <citation type="submission" date="2017-09" db="EMBL/GenBank/DDBJ databases">
        <authorList>
            <person name="Regsiter A."/>
            <person name="William W."/>
        </authorList>
    </citation>
    <scope>NUCLEOTIDE SEQUENCE [LARGE SCALE GENOMIC DNA]</scope>
    <source>
        <strain evidence="2">500-1</strain>
    </source>
</reference>
<dbReference type="Proteomes" id="UP000219215">
    <property type="component" value="Chromosome DPRO"/>
</dbReference>
<protein>
    <submittedName>
        <fullName evidence="1">Uncharacterized protein</fullName>
    </submittedName>
</protein>
<evidence type="ECO:0000313" key="2">
    <source>
        <dbReference type="Proteomes" id="UP000219215"/>
    </source>
</evidence>
<dbReference type="KEGG" id="pprf:DPRO_1585"/>
<dbReference type="EMBL" id="LT907975">
    <property type="protein sequence ID" value="SOB58483.1"/>
    <property type="molecule type" value="Genomic_DNA"/>
</dbReference>